<feature type="compositionally biased region" description="Low complexity" evidence="1">
    <location>
        <begin position="78"/>
        <end position="88"/>
    </location>
</feature>
<dbReference type="STRING" id="215243.A0A0D2BKU5"/>
<dbReference type="PANTHER" id="PTHR28523">
    <property type="entry name" value="CYTOCHROME C OXIDASE ASSEMBLY FACTOR 1"/>
    <property type="match status" value="1"/>
</dbReference>
<keyword evidence="3" id="KW-1185">Reference proteome</keyword>
<dbReference type="GO" id="GO:0033617">
    <property type="term" value="P:mitochondrial respiratory chain complex IV assembly"/>
    <property type="evidence" value="ECO:0007669"/>
    <property type="project" value="InterPro"/>
</dbReference>
<dbReference type="GeneID" id="27362028"/>
<reference evidence="2 3" key="1">
    <citation type="submission" date="2015-01" db="EMBL/GenBank/DDBJ databases">
        <title>The Genome Sequence of Exophiala oligosperma CBS72588.</title>
        <authorList>
            <consortium name="The Broad Institute Genomics Platform"/>
            <person name="Cuomo C."/>
            <person name="de Hoog S."/>
            <person name="Gorbushina A."/>
            <person name="Stielow B."/>
            <person name="Teixiera M."/>
            <person name="Abouelleil A."/>
            <person name="Chapman S.B."/>
            <person name="Priest M."/>
            <person name="Young S.K."/>
            <person name="Wortman J."/>
            <person name="Nusbaum C."/>
            <person name="Birren B."/>
        </authorList>
    </citation>
    <scope>NUCLEOTIDE SEQUENCE [LARGE SCALE GENOMIC DNA]</scope>
    <source>
        <strain evidence="2 3">CBS 72588</strain>
    </source>
</reference>
<dbReference type="OrthoDB" id="2100652at2759"/>
<dbReference type="Proteomes" id="UP000053342">
    <property type="component" value="Unassembled WGS sequence"/>
</dbReference>
<dbReference type="HOGENOM" id="CLU_092488_1_0_1"/>
<dbReference type="VEuPathDB" id="FungiDB:PV06_09954"/>
<accession>A0A0D2BKU5</accession>
<evidence type="ECO:0000256" key="1">
    <source>
        <dbReference type="SAM" id="MobiDB-lite"/>
    </source>
</evidence>
<dbReference type="RefSeq" id="XP_016258193.1">
    <property type="nucleotide sequence ID" value="XM_016411439.1"/>
</dbReference>
<dbReference type="PANTHER" id="PTHR28523:SF1">
    <property type="entry name" value="CYTOCHROME C OXIDASE ASSEMBLY FACTOR 1"/>
    <property type="match status" value="1"/>
</dbReference>
<sequence>MTLSSSSILYSIHLANITTITDRSQRLVYTILEMRSRVSSSLQGGGGGGSSRTLFSSFSFSTACTPHHPLLRRTLFRFRPQSRQQPSQPRRHSSTSASSPDQQRIVRPLVPPPREGSGPLLSRRPDRALPNISGTSIWIKTLPVFVALIGLSSLAIFNYQKSSSSTVNSILYALRTNPHARELLGDEIYFASQVPWIRGELSPMQGTIDITFWVKGTKGTAQTKFVSIRKKGAEFFETLEWSLQSPGADGQSQTIQLLEMEGTRDPIAGQKI</sequence>
<dbReference type="EMBL" id="KN847342">
    <property type="protein sequence ID" value="KIW37977.1"/>
    <property type="molecule type" value="Genomic_DNA"/>
</dbReference>
<feature type="region of interest" description="Disordered" evidence="1">
    <location>
        <begin position="78"/>
        <end position="126"/>
    </location>
</feature>
<name>A0A0D2BKU5_9EURO</name>
<protein>
    <recommendedName>
        <fullName evidence="4">DUF1783-domain-containing protein</fullName>
    </recommendedName>
</protein>
<evidence type="ECO:0000313" key="2">
    <source>
        <dbReference type="EMBL" id="KIW37977.1"/>
    </source>
</evidence>
<dbReference type="Pfam" id="PF08695">
    <property type="entry name" value="Coa1"/>
    <property type="match status" value="1"/>
</dbReference>
<proteinExistence type="predicted"/>
<dbReference type="GO" id="GO:0005743">
    <property type="term" value="C:mitochondrial inner membrane"/>
    <property type="evidence" value="ECO:0007669"/>
    <property type="project" value="TreeGrafter"/>
</dbReference>
<organism evidence="2 3">
    <name type="scientific">Exophiala oligosperma</name>
    <dbReference type="NCBI Taxonomy" id="215243"/>
    <lineage>
        <taxon>Eukaryota</taxon>
        <taxon>Fungi</taxon>
        <taxon>Dikarya</taxon>
        <taxon>Ascomycota</taxon>
        <taxon>Pezizomycotina</taxon>
        <taxon>Eurotiomycetes</taxon>
        <taxon>Chaetothyriomycetidae</taxon>
        <taxon>Chaetothyriales</taxon>
        <taxon>Herpotrichiellaceae</taxon>
        <taxon>Exophiala</taxon>
    </lineage>
</organism>
<evidence type="ECO:0008006" key="4">
    <source>
        <dbReference type="Google" id="ProtNLM"/>
    </source>
</evidence>
<dbReference type="InterPro" id="IPR042432">
    <property type="entry name" value="Coa1_fungi"/>
</dbReference>
<evidence type="ECO:0000313" key="3">
    <source>
        <dbReference type="Proteomes" id="UP000053342"/>
    </source>
</evidence>
<dbReference type="InterPro" id="IPR014807">
    <property type="entry name" value="Coa1"/>
</dbReference>
<gene>
    <name evidence="2" type="ORF">PV06_09954</name>
</gene>
<dbReference type="AlphaFoldDB" id="A0A0D2BKU5"/>